<gene>
    <name evidence="2" type="ORF">PF008_g17642</name>
</gene>
<reference evidence="2 3" key="1">
    <citation type="submission" date="2018-09" db="EMBL/GenBank/DDBJ databases">
        <title>Genomic investigation of the strawberry pathogen Phytophthora fragariae indicates pathogenicity is determined by transcriptional variation in three key races.</title>
        <authorList>
            <person name="Adams T.M."/>
            <person name="Armitage A.D."/>
            <person name="Sobczyk M.K."/>
            <person name="Bates H.J."/>
            <person name="Dunwell J.M."/>
            <person name="Nellist C.F."/>
            <person name="Harrison R.J."/>
        </authorList>
    </citation>
    <scope>NUCLEOTIDE SEQUENCE [LARGE SCALE GENOMIC DNA]</scope>
    <source>
        <strain evidence="2 3">NOV-77</strain>
    </source>
</reference>
<evidence type="ECO:0000313" key="2">
    <source>
        <dbReference type="EMBL" id="KAE9322218.1"/>
    </source>
</evidence>
<evidence type="ECO:0000313" key="3">
    <source>
        <dbReference type="Proteomes" id="UP000486351"/>
    </source>
</evidence>
<dbReference type="EMBL" id="QXFY01001287">
    <property type="protein sequence ID" value="KAE9322218.1"/>
    <property type="molecule type" value="Genomic_DNA"/>
</dbReference>
<evidence type="ECO:0000256" key="1">
    <source>
        <dbReference type="SAM" id="MobiDB-lite"/>
    </source>
</evidence>
<feature type="region of interest" description="Disordered" evidence="1">
    <location>
        <begin position="37"/>
        <end position="88"/>
    </location>
</feature>
<name>A0A6G0R8G6_9STRA</name>
<sequence>MQPPGDHGTSADTTGRQGLSPAVPVFALPLPKTWSDIVSPSRAQAPPPPPATSSPTPCAASSRDERIGRPATTTKKGKGRAKAQQKRVKWTNKMVAELLRLRFADGDVKRRLEAADTKTKKALLWQFSRVCFPNHSVWS</sequence>
<protein>
    <submittedName>
        <fullName evidence="2">Uncharacterized protein</fullName>
    </submittedName>
</protein>
<comment type="caution">
    <text evidence="2">The sequence shown here is derived from an EMBL/GenBank/DDBJ whole genome shotgun (WGS) entry which is preliminary data.</text>
</comment>
<dbReference type="Proteomes" id="UP000486351">
    <property type="component" value="Unassembled WGS sequence"/>
</dbReference>
<accession>A0A6G0R8G6</accession>
<feature type="compositionally biased region" description="Basic residues" evidence="1">
    <location>
        <begin position="75"/>
        <end position="88"/>
    </location>
</feature>
<dbReference type="AlphaFoldDB" id="A0A6G0R8G6"/>
<organism evidence="2 3">
    <name type="scientific">Phytophthora fragariae</name>
    <dbReference type="NCBI Taxonomy" id="53985"/>
    <lineage>
        <taxon>Eukaryota</taxon>
        <taxon>Sar</taxon>
        <taxon>Stramenopiles</taxon>
        <taxon>Oomycota</taxon>
        <taxon>Peronosporomycetes</taxon>
        <taxon>Peronosporales</taxon>
        <taxon>Peronosporaceae</taxon>
        <taxon>Phytophthora</taxon>
    </lineage>
</organism>
<feature type="region of interest" description="Disordered" evidence="1">
    <location>
        <begin position="1"/>
        <end position="24"/>
    </location>
</feature>
<proteinExistence type="predicted"/>